<dbReference type="Gene3D" id="1.10.10.60">
    <property type="entry name" value="Homeodomain-like"/>
    <property type="match status" value="1"/>
</dbReference>
<keyword evidence="2 3" id="KW-0539">Nucleus</keyword>
<keyword evidence="2 3" id="KW-0238">DNA-binding</keyword>
<dbReference type="CDD" id="cd06222">
    <property type="entry name" value="RNase_H_like"/>
    <property type="match status" value="1"/>
</dbReference>
<dbReference type="EMBL" id="CP136890">
    <property type="protein sequence ID" value="WOK94786.1"/>
    <property type="molecule type" value="Genomic_DNA"/>
</dbReference>
<dbReference type="SMART" id="SM00389">
    <property type="entry name" value="HOX"/>
    <property type="match status" value="1"/>
</dbReference>
<evidence type="ECO:0000259" key="5">
    <source>
        <dbReference type="PROSITE" id="PS50071"/>
    </source>
</evidence>
<accession>A0AAQ3JRZ8</accession>
<evidence type="ECO:0000256" key="1">
    <source>
        <dbReference type="ARBA" id="ARBA00004123"/>
    </source>
</evidence>
<dbReference type="Pfam" id="PF00046">
    <property type="entry name" value="Homeodomain"/>
    <property type="match status" value="1"/>
</dbReference>
<dbReference type="InterPro" id="IPR012337">
    <property type="entry name" value="RNaseH-like_sf"/>
</dbReference>
<dbReference type="Proteomes" id="UP001327560">
    <property type="component" value="Chromosome 1"/>
</dbReference>
<evidence type="ECO:0000256" key="2">
    <source>
        <dbReference type="PROSITE-ProRule" id="PRU00108"/>
    </source>
</evidence>
<dbReference type="InterPro" id="IPR036397">
    <property type="entry name" value="RNaseH_sf"/>
</dbReference>
<feature type="DNA-binding region" description="Homeobox" evidence="2">
    <location>
        <begin position="119"/>
        <end position="183"/>
    </location>
</feature>
<proteinExistence type="predicted"/>
<keyword evidence="2 3" id="KW-0371">Homeobox</keyword>
<reference evidence="6 7" key="1">
    <citation type="submission" date="2023-10" db="EMBL/GenBank/DDBJ databases">
        <title>Chromosome-scale genome assembly provides insights into flower coloration mechanisms of Canna indica.</title>
        <authorList>
            <person name="Li C."/>
        </authorList>
    </citation>
    <scope>NUCLEOTIDE SEQUENCE [LARGE SCALE GENOMIC DNA]</scope>
    <source>
        <tissue evidence="6">Flower</tissue>
    </source>
</reference>
<sequence>MGRGRDWVQKAGILMEERRIMEWENASAGGVVRGDERRDELGEGRGGAGLDSEGILYVKVMTDEQMEVLRRQIAVYATICDQLIQMHKAVAAHQDSLAGMKLGGLYNDPLMASGCHKITARQRWTPTSMQLQILENMFNQGNGTPNKQKIKEMTIELSQHGQISESNVYNWFQNRRARSKRKQIASTITESEAEADEDSLNEKKPKSNKCHHESLPVRINDHSIYDGQMYSEAQSLDHELNQAQGMHSSSDIQNQMSFYENVLSAPNIQDHIFYDCPYAIEYWSKANEVLKINFENYPNWKEGQWLLEGKSHCKDEANKLRSFIGASLWHLWKNINEAYFNKKKFGINTILSKALADVTGFSNLEVTKDKPDKNLRDDSTLNPPVLNGYTSILCDAAWYDETHKAGIGILINNQYSVIIAESNSSMVLPSILAAEVWAIWKGILLAKDLNLENVIVYTDCLRAINILKKSYNAPWYMDELVEDIWKEADKLKLREWIHLKRNKNMSADSLVKLGVQGMVFLNVLIGVDAGLASSARSPHPSTSTVEAAAIHSLGRFKLDTSCNSAELADKTVIITNDSIAPDCFSNIASGESPQFCNSSYSFLNTDTGEGLTISNLGPSNSKFSSISVNPLFSADNEIPRIALGTLPKATIPSSPLVILPPSDARWMLRALFRPPPLDPFNKWLKILLWFSPQLLKLLRPSSFNALAPRRGLNLPVLHALLLCSSRMARLLINVDVPRCRT</sequence>
<dbReference type="GO" id="GO:0003700">
    <property type="term" value="F:DNA-binding transcription factor activity"/>
    <property type="evidence" value="ECO:0007669"/>
    <property type="project" value="InterPro"/>
</dbReference>
<dbReference type="PROSITE" id="PS50071">
    <property type="entry name" value="HOMEOBOX_2"/>
    <property type="match status" value="1"/>
</dbReference>
<dbReference type="InterPro" id="IPR002156">
    <property type="entry name" value="RNaseH_domain"/>
</dbReference>
<organism evidence="6 7">
    <name type="scientific">Canna indica</name>
    <name type="common">Indian-shot</name>
    <dbReference type="NCBI Taxonomy" id="4628"/>
    <lineage>
        <taxon>Eukaryota</taxon>
        <taxon>Viridiplantae</taxon>
        <taxon>Streptophyta</taxon>
        <taxon>Embryophyta</taxon>
        <taxon>Tracheophyta</taxon>
        <taxon>Spermatophyta</taxon>
        <taxon>Magnoliopsida</taxon>
        <taxon>Liliopsida</taxon>
        <taxon>Zingiberales</taxon>
        <taxon>Cannaceae</taxon>
        <taxon>Canna</taxon>
    </lineage>
</organism>
<feature type="compositionally biased region" description="Basic and acidic residues" evidence="4">
    <location>
        <begin position="200"/>
        <end position="213"/>
    </location>
</feature>
<protein>
    <submittedName>
        <fullName evidence="6">WUSCHEL-related homeobox 8-like</fullName>
    </submittedName>
</protein>
<evidence type="ECO:0000313" key="7">
    <source>
        <dbReference type="Proteomes" id="UP001327560"/>
    </source>
</evidence>
<dbReference type="AlphaFoldDB" id="A0AAQ3JRZ8"/>
<gene>
    <name evidence="6" type="ORF">Cni_G03491</name>
</gene>
<dbReference type="PANTHER" id="PTHR46777">
    <property type="entry name" value="WUSCHEL-RELATED HOMEOBOX 13"/>
    <property type="match status" value="1"/>
</dbReference>
<evidence type="ECO:0000313" key="6">
    <source>
        <dbReference type="EMBL" id="WOK94786.1"/>
    </source>
</evidence>
<dbReference type="GO" id="GO:0004523">
    <property type="term" value="F:RNA-DNA hybrid ribonuclease activity"/>
    <property type="evidence" value="ECO:0007669"/>
    <property type="project" value="InterPro"/>
</dbReference>
<feature type="region of interest" description="Disordered" evidence="4">
    <location>
        <begin position="183"/>
        <end position="213"/>
    </location>
</feature>
<dbReference type="SUPFAM" id="SSF53098">
    <property type="entry name" value="Ribonuclease H-like"/>
    <property type="match status" value="1"/>
</dbReference>
<dbReference type="Gene3D" id="3.30.420.10">
    <property type="entry name" value="Ribonuclease H-like superfamily/Ribonuclease H"/>
    <property type="match status" value="1"/>
</dbReference>
<dbReference type="InterPro" id="IPR044559">
    <property type="entry name" value="WOX13-like"/>
</dbReference>
<dbReference type="InterPro" id="IPR009057">
    <property type="entry name" value="Homeodomain-like_sf"/>
</dbReference>
<dbReference type="SUPFAM" id="SSF46689">
    <property type="entry name" value="Homeodomain-like"/>
    <property type="match status" value="1"/>
</dbReference>
<dbReference type="InterPro" id="IPR044730">
    <property type="entry name" value="RNase_H-like_dom_plant"/>
</dbReference>
<keyword evidence="7" id="KW-1185">Reference proteome</keyword>
<dbReference type="GO" id="GO:0003677">
    <property type="term" value="F:DNA binding"/>
    <property type="evidence" value="ECO:0007669"/>
    <property type="project" value="UniProtKB-UniRule"/>
</dbReference>
<name>A0AAQ3JRZ8_9LILI</name>
<comment type="subcellular location">
    <subcellularLocation>
        <location evidence="1 2 3">Nucleus</location>
    </subcellularLocation>
</comment>
<feature type="domain" description="Homeobox" evidence="5">
    <location>
        <begin position="117"/>
        <end position="182"/>
    </location>
</feature>
<dbReference type="GO" id="GO:0005634">
    <property type="term" value="C:nucleus"/>
    <property type="evidence" value="ECO:0007669"/>
    <property type="project" value="UniProtKB-SubCell"/>
</dbReference>
<dbReference type="CDD" id="cd00086">
    <property type="entry name" value="homeodomain"/>
    <property type="match status" value="1"/>
</dbReference>
<evidence type="ECO:0000256" key="3">
    <source>
        <dbReference type="RuleBase" id="RU000682"/>
    </source>
</evidence>
<evidence type="ECO:0000256" key="4">
    <source>
        <dbReference type="SAM" id="MobiDB-lite"/>
    </source>
</evidence>
<dbReference type="Pfam" id="PF13456">
    <property type="entry name" value="RVT_3"/>
    <property type="match status" value="1"/>
</dbReference>
<dbReference type="PANTHER" id="PTHR46777:SF5">
    <property type="entry name" value="WUSCHEL-RELATED HOMEOBOX 13"/>
    <property type="match status" value="1"/>
</dbReference>
<dbReference type="InterPro" id="IPR001356">
    <property type="entry name" value="HD"/>
</dbReference>